<proteinExistence type="predicted"/>
<accession>A0A1I7XCU0</accession>
<dbReference type="GO" id="GO:0005886">
    <property type="term" value="C:plasma membrane"/>
    <property type="evidence" value="ECO:0007669"/>
    <property type="project" value="TreeGrafter"/>
</dbReference>
<protein>
    <submittedName>
        <fullName evidence="3">Ion_trans domain-containing protein</fullName>
    </submittedName>
</protein>
<feature type="transmembrane region" description="Helical" evidence="1">
    <location>
        <begin position="72"/>
        <end position="97"/>
    </location>
</feature>
<reference evidence="3" key="1">
    <citation type="submission" date="2016-11" db="UniProtKB">
        <authorList>
            <consortium name="WormBaseParasite"/>
        </authorList>
    </citation>
    <scope>IDENTIFICATION</scope>
</reference>
<sequence length="184" mass="21672">MRCLFRSTLIPLTLFTYMILASIMLVNLLTALLTREYEEVSGGCSETYWKFEKYYLLAAYESKLWLPPPLSLFYYFLKLISVVIRLFTFFLCICCVCSCKSTVEAKQCGYVPHFLATTFKIIEGKPWGTLKQCLDHDNDEENLKKIRQLIPKENKYQFSSKLKEMMYTDYIRQETSTIITRYAL</sequence>
<dbReference type="PANTHER" id="PTHR13800">
    <property type="entry name" value="TRANSIENT RECEPTOR POTENTIAL CATION CHANNEL, SUBFAMILY M, MEMBER 6"/>
    <property type="match status" value="1"/>
</dbReference>
<dbReference type="Proteomes" id="UP000095283">
    <property type="component" value="Unplaced"/>
</dbReference>
<keyword evidence="1" id="KW-0812">Transmembrane</keyword>
<name>A0A1I7XCU0_HETBA</name>
<feature type="transmembrane region" description="Helical" evidence="1">
    <location>
        <begin position="12"/>
        <end position="33"/>
    </location>
</feature>
<evidence type="ECO:0000313" key="2">
    <source>
        <dbReference type="Proteomes" id="UP000095283"/>
    </source>
</evidence>
<dbReference type="GO" id="GO:0005261">
    <property type="term" value="F:monoatomic cation channel activity"/>
    <property type="evidence" value="ECO:0007669"/>
    <property type="project" value="TreeGrafter"/>
</dbReference>
<dbReference type="InterPro" id="IPR050927">
    <property type="entry name" value="TRPM"/>
</dbReference>
<keyword evidence="2" id="KW-1185">Reference proteome</keyword>
<keyword evidence="1" id="KW-0472">Membrane</keyword>
<evidence type="ECO:0000313" key="3">
    <source>
        <dbReference type="WBParaSite" id="Hba_15512"/>
    </source>
</evidence>
<dbReference type="WBParaSite" id="Hba_15512">
    <property type="protein sequence ID" value="Hba_15512"/>
    <property type="gene ID" value="Hba_15512"/>
</dbReference>
<keyword evidence="1" id="KW-1133">Transmembrane helix</keyword>
<dbReference type="GO" id="GO:0030001">
    <property type="term" value="P:metal ion transport"/>
    <property type="evidence" value="ECO:0007669"/>
    <property type="project" value="TreeGrafter"/>
</dbReference>
<dbReference type="AlphaFoldDB" id="A0A1I7XCU0"/>
<organism evidence="2 3">
    <name type="scientific">Heterorhabditis bacteriophora</name>
    <name type="common">Entomopathogenic nematode worm</name>
    <dbReference type="NCBI Taxonomy" id="37862"/>
    <lineage>
        <taxon>Eukaryota</taxon>
        <taxon>Metazoa</taxon>
        <taxon>Ecdysozoa</taxon>
        <taxon>Nematoda</taxon>
        <taxon>Chromadorea</taxon>
        <taxon>Rhabditida</taxon>
        <taxon>Rhabditina</taxon>
        <taxon>Rhabditomorpha</taxon>
        <taxon>Strongyloidea</taxon>
        <taxon>Heterorhabditidae</taxon>
        <taxon>Heterorhabditis</taxon>
    </lineage>
</organism>
<dbReference type="PANTHER" id="PTHR13800:SF43">
    <property type="entry name" value="ION_TRANS DOMAIN-CONTAINING PROTEIN"/>
    <property type="match status" value="1"/>
</dbReference>
<evidence type="ECO:0000256" key="1">
    <source>
        <dbReference type="SAM" id="Phobius"/>
    </source>
</evidence>